<evidence type="ECO:0000313" key="4">
    <source>
        <dbReference type="EMBL" id="KAJ4465160.1"/>
    </source>
</evidence>
<feature type="compositionally biased region" description="Polar residues" evidence="2">
    <location>
        <begin position="64"/>
        <end position="79"/>
    </location>
</feature>
<feature type="region of interest" description="Disordered" evidence="2">
    <location>
        <begin position="59"/>
        <end position="82"/>
    </location>
</feature>
<gene>
    <name evidence="4" type="ORF">C8J55DRAFT_529075</name>
</gene>
<reference evidence="4" key="1">
    <citation type="submission" date="2022-08" db="EMBL/GenBank/DDBJ databases">
        <authorList>
            <consortium name="DOE Joint Genome Institute"/>
            <person name="Min B."/>
            <person name="Riley R."/>
            <person name="Sierra-Patev S."/>
            <person name="Naranjo-Ortiz M."/>
            <person name="Looney B."/>
            <person name="Konkel Z."/>
            <person name="Slot J.C."/>
            <person name="Sakamoto Y."/>
            <person name="Steenwyk J.L."/>
            <person name="Rokas A."/>
            <person name="Carro J."/>
            <person name="Camarero S."/>
            <person name="Ferreira P."/>
            <person name="Molpeceres G."/>
            <person name="Ruiz-Duenas F.J."/>
            <person name="Serrano A."/>
            <person name="Henrissat B."/>
            <person name="Drula E."/>
            <person name="Hughes K.W."/>
            <person name="Mata J.L."/>
            <person name="Ishikawa N.K."/>
            <person name="Vargas-Isla R."/>
            <person name="Ushijima S."/>
            <person name="Smith C.A."/>
            <person name="Ahrendt S."/>
            <person name="Andreopoulos W."/>
            <person name="He G."/>
            <person name="Labutti K."/>
            <person name="Lipzen A."/>
            <person name="Ng V."/>
            <person name="Sandor L."/>
            <person name="Barry K."/>
            <person name="Martinez A.T."/>
            <person name="Xiao Y."/>
            <person name="Gibbons J.G."/>
            <person name="Terashima K."/>
            <person name="Hibbett D.S."/>
            <person name="Grigoriev I.V."/>
        </authorList>
    </citation>
    <scope>NUCLEOTIDE SEQUENCE</scope>
    <source>
        <strain evidence="4">Sp2 HRB7682 ss15</strain>
    </source>
</reference>
<proteinExistence type="predicted"/>
<dbReference type="PANTHER" id="PTHR48081">
    <property type="entry name" value="AB HYDROLASE SUPERFAMILY PROTEIN C4A8.06C"/>
    <property type="match status" value="1"/>
</dbReference>
<comment type="caution">
    <text evidence="4">The sequence shown here is derived from an EMBL/GenBank/DDBJ whole genome shotgun (WGS) entry which is preliminary data.</text>
</comment>
<keyword evidence="1 4" id="KW-0378">Hydrolase</keyword>
<name>A0A9W8ZRT2_9AGAR</name>
<accession>A0A9W8ZRT2</accession>
<evidence type="ECO:0000256" key="1">
    <source>
        <dbReference type="ARBA" id="ARBA00022801"/>
    </source>
</evidence>
<protein>
    <submittedName>
        <fullName evidence="4">Alpha/beta hydrolase fold-domain-containing protein</fullName>
    </submittedName>
</protein>
<feature type="domain" description="Alpha/beta hydrolase fold-3" evidence="3">
    <location>
        <begin position="167"/>
        <end position="383"/>
    </location>
</feature>
<dbReference type="Pfam" id="PF07859">
    <property type="entry name" value="Abhydrolase_3"/>
    <property type="match status" value="1"/>
</dbReference>
<dbReference type="GO" id="GO:0016787">
    <property type="term" value="F:hydrolase activity"/>
    <property type="evidence" value="ECO:0007669"/>
    <property type="project" value="UniProtKB-KW"/>
</dbReference>
<evidence type="ECO:0000256" key="2">
    <source>
        <dbReference type="SAM" id="MobiDB-lite"/>
    </source>
</evidence>
<evidence type="ECO:0000313" key="5">
    <source>
        <dbReference type="Proteomes" id="UP001150238"/>
    </source>
</evidence>
<evidence type="ECO:0000259" key="3">
    <source>
        <dbReference type="Pfam" id="PF07859"/>
    </source>
</evidence>
<dbReference type="Proteomes" id="UP001150238">
    <property type="component" value="Unassembled WGS sequence"/>
</dbReference>
<dbReference type="SUPFAM" id="SSF53474">
    <property type="entry name" value="alpha/beta-Hydrolases"/>
    <property type="match status" value="1"/>
</dbReference>
<dbReference type="AlphaFoldDB" id="A0A9W8ZRT2"/>
<dbReference type="Gene3D" id="3.40.50.1820">
    <property type="entry name" value="alpha/beta hydrolase"/>
    <property type="match status" value="1"/>
</dbReference>
<organism evidence="4 5">
    <name type="scientific">Lentinula lateritia</name>
    <dbReference type="NCBI Taxonomy" id="40482"/>
    <lineage>
        <taxon>Eukaryota</taxon>
        <taxon>Fungi</taxon>
        <taxon>Dikarya</taxon>
        <taxon>Basidiomycota</taxon>
        <taxon>Agaricomycotina</taxon>
        <taxon>Agaricomycetes</taxon>
        <taxon>Agaricomycetidae</taxon>
        <taxon>Agaricales</taxon>
        <taxon>Marasmiineae</taxon>
        <taxon>Omphalotaceae</taxon>
        <taxon>Lentinula</taxon>
    </lineage>
</organism>
<sequence>MSTHIMNIAVRSHGQFSRQEESTAVVHTECHLVSYDGRILRTARCVEALKQMTGKKLNKRRKCSTNSQHFLPSTMSTTEKVPKQPLHPTIISRLDPEYVKFHEEVLQYITPPHTLSWDPALRNAPAVPGSTEPLKVHKTQDFDLTHTDIRAFTPEGEAPSAGWPVFIFFHGGGWTFGTIGSEATFATNMSVRAKCVVISVNYRLAPEHKYPIAVEDAVESLQWVLRNGKTELNIDTAKIAVGGSSSGGNLAAILALKAAEPSFTPPLPFPLVFQLLVVPVTDNTATDSPGGLWEENKHTPWLSPARMNWFKDNYLPNKEDWTKWTASPIFAPAELLAKTPNAWIGLGELDILKGEGVKYGEKLKEVGVKEVEIAIYKGGPHPIMAMDGAVKLGAKLITDAATALNKAFNAA</sequence>
<dbReference type="InterPro" id="IPR050300">
    <property type="entry name" value="GDXG_lipolytic_enzyme"/>
</dbReference>
<dbReference type="EMBL" id="JANVFS010000053">
    <property type="protein sequence ID" value="KAJ4465160.1"/>
    <property type="molecule type" value="Genomic_DNA"/>
</dbReference>
<dbReference type="InterPro" id="IPR029058">
    <property type="entry name" value="AB_hydrolase_fold"/>
</dbReference>
<dbReference type="PANTHER" id="PTHR48081:SF8">
    <property type="entry name" value="ALPHA_BETA HYDROLASE FOLD-3 DOMAIN-CONTAINING PROTEIN-RELATED"/>
    <property type="match status" value="1"/>
</dbReference>
<reference evidence="4" key="2">
    <citation type="journal article" date="2023" name="Proc. Natl. Acad. Sci. U.S.A.">
        <title>A global phylogenomic analysis of the shiitake genus Lentinula.</title>
        <authorList>
            <person name="Sierra-Patev S."/>
            <person name="Min B."/>
            <person name="Naranjo-Ortiz M."/>
            <person name="Looney B."/>
            <person name="Konkel Z."/>
            <person name="Slot J.C."/>
            <person name="Sakamoto Y."/>
            <person name="Steenwyk J.L."/>
            <person name="Rokas A."/>
            <person name="Carro J."/>
            <person name="Camarero S."/>
            <person name="Ferreira P."/>
            <person name="Molpeceres G."/>
            <person name="Ruiz-Duenas F.J."/>
            <person name="Serrano A."/>
            <person name="Henrissat B."/>
            <person name="Drula E."/>
            <person name="Hughes K.W."/>
            <person name="Mata J.L."/>
            <person name="Ishikawa N.K."/>
            <person name="Vargas-Isla R."/>
            <person name="Ushijima S."/>
            <person name="Smith C.A."/>
            <person name="Donoghue J."/>
            <person name="Ahrendt S."/>
            <person name="Andreopoulos W."/>
            <person name="He G."/>
            <person name="LaButti K."/>
            <person name="Lipzen A."/>
            <person name="Ng V."/>
            <person name="Riley R."/>
            <person name="Sandor L."/>
            <person name="Barry K."/>
            <person name="Martinez A.T."/>
            <person name="Xiao Y."/>
            <person name="Gibbons J.G."/>
            <person name="Terashima K."/>
            <person name="Grigoriev I.V."/>
            <person name="Hibbett D."/>
        </authorList>
    </citation>
    <scope>NUCLEOTIDE SEQUENCE</scope>
    <source>
        <strain evidence="4">Sp2 HRB7682 ss15</strain>
    </source>
</reference>
<dbReference type="InterPro" id="IPR013094">
    <property type="entry name" value="AB_hydrolase_3"/>
</dbReference>